<feature type="binding site" evidence="9">
    <location>
        <position position="13"/>
    </location>
    <ligand>
        <name>substrate</name>
    </ligand>
</feature>
<dbReference type="HAMAP" id="MF_00197">
    <property type="entry name" value="DAP_epimerase"/>
    <property type="match status" value="1"/>
</dbReference>
<feature type="binding site" evidence="9">
    <location>
        <begin position="223"/>
        <end position="224"/>
    </location>
    <ligand>
        <name>substrate</name>
    </ligand>
</feature>
<dbReference type="SUPFAM" id="SSF54506">
    <property type="entry name" value="Diaminopimelate epimerase-like"/>
    <property type="match status" value="2"/>
</dbReference>
<evidence type="ECO:0000256" key="3">
    <source>
        <dbReference type="ARBA" id="ARBA00013080"/>
    </source>
</evidence>
<keyword evidence="6 9" id="KW-0457">Lysine biosynthesis</keyword>
<feature type="active site" description="Proton donor" evidence="9">
    <location>
        <position position="73"/>
    </location>
</feature>
<dbReference type="EMBL" id="MELI01000060">
    <property type="protein sequence ID" value="OFW33762.1"/>
    <property type="molecule type" value="Genomic_DNA"/>
</dbReference>
<feature type="site" description="Could be important to modulate the pK values of the two catalytic cysteine residues" evidence="9">
    <location>
        <position position="213"/>
    </location>
</feature>
<name>A0A1F2ULB9_9ACTN</name>
<reference evidence="11 12" key="1">
    <citation type="journal article" date="2016" name="Nat. Commun.">
        <title>Thousands of microbial genomes shed light on interconnected biogeochemical processes in an aquifer system.</title>
        <authorList>
            <person name="Anantharaman K."/>
            <person name="Brown C.T."/>
            <person name="Hug L.A."/>
            <person name="Sharon I."/>
            <person name="Castelle C.J."/>
            <person name="Probst A.J."/>
            <person name="Thomas B.C."/>
            <person name="Singh A."/>
            <person name="Wilkins M.J."/>
            <person name="Karaoz U."/>
            <person name="Brodie E.L."/>
            <person name="Williams K.H."/>
            <person name="Hubbard S.S."/>
            <person name="Banfield J.F."/>
        </authorList>
    </citation>
    <scope>NUCLEOTIDE SEQUENCE [LARGE SCALE GENOMIC DNA]</scope>
</reference>
<feature type="active site" evidence="10">
    <location>
        <position position="73"/>
    </location>
</feature>
<dbReference type="NCBIfam" id="TIGR00652">
    <property type="entry name" value="DapF"/>
    <property type="match status" value="1"/>
</dbReference>
<dbReference type="GO" id="GO:0005829">
    <property type="term" value="C:cytosol"/>
    <property type="evidence" value="ECO:0007669"/>
    <property type="project" value="TreeGrafter"/>
</dbReference>
<dbReference type="GO" id="GO:0009089">
    <property type="term" value="P:lysine biosynthetic process via diaminopimelate"/>
    <property type="evidence" value="ECO:0007669"/>
    <property type="project" value="UniProtKB-UniRule"/>
</dbReference>
<organism evidence="11 12">
    <name type="scientific">Candidatus Aquicultor primus</name>
    <dbReference type="NCBI Taxonomy" id="1797195"/>
    <lineage>
        <taxon>Bacteria</taxon>
        <taxon>Bacillati</taxon>
        <taxon>Actinomycetota</taxon>
        <taxon>Candidatus Aquicultoria</taxon>
        <taxon>Candidatus Aquicultorales</taxon>
        <taxon>Candidatus Aquicultoraceae</taxon>
        <taxon>Candidatus Aquicultor</taxon>
    </lineage>
</organism>
<evidence type="ECO:0000313" key="11">
    <source>
        <dbReference type="EMBL" id="OFW33762.1"/>
    </source>
</evidence>
<evidence type="ECO:0000256" key="9">
    <source>
        <dbReference type="HAMAP-Rule" id="MF_00197"/>
    </source>
</evidence>
<dbReference type="InterPro" id="IPR018510">
    <property type="entry name" value="DAP_epimerase_AS"/>
</dbReference>
<keyword evidence="7 9" id="KW-0413">Isomerase</keyword>
<feature type="active site" description="Proton acceptor" evidence="9">
    <location>
        <position position="222"/>
    </location>
</feature>
<feature type="binding site" evidence="9">
    <location>
        <begin position="213"/>
        <end position="214"/>
    </location>
    <ligand>
        <name>substrate</name>
    </ligand>
</feature>
<sequence>MLLNFAKYEGLGNDFILIKNLDGAIALTVEQIARLCDRNFGIGADGLIFARPSASADFFMDYYNSDGSLAEMCGNGIRCYTKYLVDEWLTDKSTLIIETRAGHKQVELVFDGGKAIGAKVDMGAPELAALEIPVRVEAEKAIDEQFTFGDTIIRATCVSLGNPHCVIFVDDVKEAPVQTLGPVIETSDYFPQKTNVEFAQIISKDEIALRVWERGCGETLACGTGACATLVAAALNDKTGRFAVIHLPGGDLSVTWNEDDGILMEGPAKKVFTGSIDVK</sequence>
<dbReference type="PROSITE" id="PS01326">
    <property type="entry name" value="DAP_EPIMERASE"/>
    <property type="match status" value="1"/>
</dbReference>
<comment type="pathway">
    <text evidence="1 9">Amino-acid biosynthesis; L-lysine biosynthesis via DAP pathway; DL-2,6-diaminopimelate from LL-2,6-diaminopimelate: step 1/1.</text>
</comment>
<evidence type="ECO:0000256" key="1">
    <source>
        <dbReference type="ARBA" id="ARBA00005196"/>
    </source>
</evidence>
<comment type="similarity">
    <text evidence="2 9">Belongs to the diaminopimelate epimerase family.</text>
</comment>
<feature type="binding site" evidence="9">
    <location>
        <begin position="74"/>
        <end position="75"/>
    </location>
    <ligand>
        <name>substrate</name>
    </ligand>
</feature>
<proteinExistence type="inferred from homology"/>
<comment type="catalytic activity">
    <reaction evidence="8 9">
        <text>(2S,6S)-2,6-diaminopimelate = meso-2,6-diaminopimelate</text>
        <dbReference type="Rhea" id="RHEA:15393"/>
        <dbReference type="ChEBI" id="CHEBI:57609"/>
        <dbReference type="ChEBI" id="CHEBI:57791"/>
        <dbReference type="EC" id="5.1.1.7"/>
    </reaction>
</comment>
<accession>A0A1F2ULB9</accession>
<comment type="caution">
    <text evidence="9">Lacks conserved residue(s) required for the propagation of feature annotation.</text>
</comment>
<comment type="function">
    <text evidence="9">Catalyzes the stereoinversion of LL-2,6-diaminopimelate (L,L-DAP) to meso-diaminopimelate (meso-DAP), a precursor of L-lysine and an essential component of the bacterial peptidoglycan.</text>
</comment>
<evidence type="ECO:0000256" key="5">
    <source>
        <dbReference type="ARBA" id="ARBA00022605"/>
    </source>
</evidence>
<comment type="subunit">
    <text evidence="9">Homodimer.</text>
</comment>
<dbReference type="PANTHER" id="PTHR31689">
    <property type="entry name" value="DIAMINOPIMELATE EPIMERASE, CHLOROPLASTIC"/>
    <property type="match status" value="1"/>
</dbReference>
<keyword evidence="4 9" id="KW-0963">Cytoplasm</keyword>
<dbReference type="InterPro" id="IPR001653">
    <property type="entry name" value="DAP_epimerase_DapF"/>
</dbReference>
<evidence type="ECO:0000256" key="2">
    <source>
        <dbReference type="ARBA" id="ARBA00010219"/>
    </source>
</evidence>
<evidence type="ECO:0000256" key="6">
    <source>
        <dbReference type="ARBA" id="ARBA00023154"/>
    </source>
</evidence>
<gene>
    <name evidence="9" type="primary">dapF</name>
    <name evidence="11" type="ORF">A2074_02995</name>
</gene>
<dbReference type="PANTHER" id="PTHR31689:SF0">
    <property type="entry name" value="DIAMINOPIMELATE EPIMERASE"/>
    <property type="match status" value="1"/>
</dbReference>
<evidence type="ECO:0000256" key="7">
    <source>
        <dbReference type="ARBA" id="ARBA00023235"/>
    </source>
</evidence>
<dbReference type="GO" id="GO:0008837">
    <property type="term" value="F:diaminopimelate epimerase activity"/>
    <property type="evidence" value="ECO:0007669"/>
    <property type="project" value="UniProtKB-UniRule"/>
</dbReference>
<dbReference type="UniPathway" id="UPA00034">
    <property type="reaction ID" value="UER00025"/>
</dbReference>
<evidence type="ECO:0000256" key="10">
    <source>
        <dbReference type="PROSITE-ProRule" id="PRU10125"/>
    </source>
</evidence>
<comment type="caution">
    <text evidence="11">The sequence shown here is derived from an EMBL/GenBank/DDBJ whole genome shotgun (WGS) entry which is preliminary data.</text>
</comment>
<dbReference type="Gene3D" id="3.10.310.10">
    <property type="entry name" value="Diaminopimelate Epimerase, Chain A, domain 1"/>
    <property type="match status" value="2"/>
</dbReference>
<protein>
    <recommendedName>
        <fullName evidence="3 9">Diaminopimelate epimerase</fullName>
        <shortName evidence="9">DAP epimerase</shortName>
        <ecNumber evidence="3 9">5.1.1.7</ecNumber>
    </recommendedName>
    <alternativeName>
        <fullName evidence="9">PLP-independent amino acid racemase</fullName>
    </alternativeName>
</protein>
<feature type="binding site" evidence="9">
    <location>
        <position position="162"/>
    </location>
    <ligand>
        <name>substrate</name>
    </ligand>
</feature>
<keyword evidence="5 9" id="KW-0028">Amino-acid biosynthesis</keyword>
<feature type="binding site" evidence="9">
    <location>
        <position position="195"/>
    </location>
    <ligand>
        <name>substrate</name>
    </ligand>
</feature>
<dbReference type="EC" id="5.1.1.7" evidence="3 9"/>
<feature type="binding site" evidence="9">
    <location>
        <position position="64"/>
    </location>
    <ligand>
        <name>substrate</name>
    </ligand>
</feature>
<dbReference type="Pfam" id="PF01678">
    <property type="entry name" value="DAP_epimerase"/>
    <property type="match status" value="2"/>
</dbReference>
<evidence type="ECO:0000256" key="8">
    <source>
        <dbReference type="ARBA" id="ARBA00051712"/>
    </source>
</evidence>
<dbReference type="Proteomes" id="UP000178086">
    <property type="component" value="Unassembled WGS sequence"/>
</dbReference>
<feature type="site" description="Could be important to modulate the pK values of the two catalytic cysteine residues" evidence="9">
    <location>
        <position position="164"/>
    </location>
</feature>
<dbReference type="AlphaFoldDB" id="A0A1F2ULB9"/>
<evidence type="ECO:0000313" key="12">
    <source>
        <dbReference type="Proteomes" id="UP000178086"/>
    </source>
</evidence>
<comment type="subcellular location">
    <subcellularLocation>
        <location evidence="9">Cytoplasm</location>
    </subcellularLocation>
</comment>
<evidence type="ECO:0000256" key="4">
    <source>
        <dbReference type="ARBA" id="ARBA00022490"/>
    </source>
</evidence>
<dbReference type="FunFam" id="3.10.310.10:FF:000004">
    <property type="entry name" value="Diaminopimelate epimerase"/>
    <property type="match status" value="1"/>
</dbReference>